<dbReference type="EMBL" id="JARJCW010000002">
    <property type="protein sequence ID" value="KAJ7229183.1"/>
    <property type="molecule type" value="Genomic_DNA"/>
</dbReference>
<dbReference type="InterPro" id="IPR036908">
    <property type="entry name" value="RlpA-like_sf"/>
</dbReference>
<reference evidence="2" key="1">
    <citation type="submission" date="2023-03" db="EMBL/GenBank/DDBJ databases">
        <title>Massive genome expansion in bonnet fungi (Mycena s.s.) driven by repeated elements and novel gene families across ecological guilds.</title>
        <authorList>
            <consortium name="Lawrence Berkeley National Laboratory"/>
            <person name="Harder C.B."/>
            <person name="Miyauchi S."/>
            <person name="Viragh M."/>
            <person name="Kuo A."/>
            <person name="Thoen E."/>
            <person name="Andreopoulos B."/>
            <person name="Lu D."/>
            <person name="Skrede I."/>
            <person name="Drula E."/>
            <person name="Henrissat B."/>
            <person name="Morin E."/>
            <person name="Kohler A."/>
            <person name="Barry K."/>
            <person name="LaButti K."/>
            <person name="Morin E."/>
            <person name="Salamov A."/>
            <person name="Lipzen A."/>
            <person name="Mereny Z."/>
            <person name="Hegedus B."/>
            <person name="Baldrian P."/>
            <person name="Stursova M."/>
            <person name="Weitz H."/>
            <person name="Taylor A."/>
            <person name="Grigoriev I.V."/>
            <person name="Nagy L.G."/>
            <person name="Martin F."/>
            <person name="Kauserud H."/>
        </authorList>
    </citation>
    <scope>NUCLEOTIDE SEQUENCE</scope>
    <source>
        <strain evidence="2">9144</strain>
    </source>
</reference>
<evidence type="ECO:0000256" key="1">
    <source>
        <dbReference type="ARBA" id="ARBA00022729"/>
    </source>
</evidence>
<dbReference type="PANTHER" id="PTHR31836:SF28">
    <property type="entry name" value="SRCR DOMAIN-CONTAINING PROTEIN-RELATED"/>
    <property type="match status" value="1"/>
</dbReference>
<evidence type="ECO:0000313" key="3">
    <source>
        <dbReference type="Proteomes" id="UP001219525"/>
    </source>
</evidence>
<protein>
    <submittedName>
        <fullName evidence="2">Uncharacterized protein</fullName>
    </submittedName>
</protein>
<dbReference type="InterPro" id="IPR051477">
    <property type="entry name" value="Expansin_CellWall"/>
</dbReference>
<dbReference type="AlphaFoldDB" id="A0AAD7E584"/>
<sequence length="107" mass="11754">DSLSKRDTYNGRMTWYPTDTGADACTGKNHQDSDWYVAMNVPQFGDGGGCCGKQVRIDYNGKSTVATCVDQCASCPLAGELDMTKGLFEFFTDGNLDEGVFYADWSY</sequence>
<organism evidence="2 3">
    <name type="scientific">Mycena pura</name>
    <dbReference type="NCBI Taxonomy" id="153505"/>
    <lineage>
        <taxon>Eukaryota</taxon>
        <taxon>Fungi</taxon>
        <taxon>Dikarya</taxon>
        <taxon>Basidiomycota</taxon>
        <taxon>Agaricomycotina</taxon>
        <taxon>Agaricomycetes</taxon>
        <taxon>Agaricomycetidae</taxon>
        <taxon>Agaricales</taxon>
        <taxon>Marasmiineae</taxon>
        <taxon>Mycenaceae</taxon>
        <taxon>Mycena</taxon>
    </lineage>
</organism>
<dbReference type="CDD" id="cd22191">
    <property type="entry name" value="DPBB_RlpA_EXP_N-like"/>
    <property type="match status" value="1"/>
</dbReference>
<keyword evidence="3" id="KW-1185">Reference proteome</keyword>
<proteinExistence type="predicted"/>
<comment type="caution">
    <text evidence="2">The sequence shown here is derived from an EMBL/GenBank/DDBJ whole genome shotgun (WGS) entry which is preliminary data.</text>
</comment>
<dbReference type="Gene3D" id="2.40.40.10">
    <property type="entry name" value="RlpA-like domain"/>
    <property type="match status" value="1"/>
</dbReference>
<accession>A0AAD7E584</accession>
<name>A0AAD7E584_9AGAR</name>
<gene>
    <name evidence="2" type="ORF">GGX14DRAFT_296155</name>
</gene>
<dbReference type="SUPFAM" id="SSF50685">
    <property type="entry name" value="Barwin-like endoglucanases"/>
    <property type="match status" value="1"/>
</dbReference>
<feature type="non-terminal residue" evidence="2">
    <location>
        <position position="107"/>
    </location>
</feature>
<feature type="non-terminal residue" evidence="2">
    <location>
        <position position="1"/>
    </location>
</feature>
<evidence type="ECO:0000313" key="2">
    <source>
        <dbReference type="EMBL" id="KAJ7229183.1"/>
    </source>
</evidence>
<dbReference type="Proteomes" id="UP001219525">
    <property type="component" value="Unassembled WGS sequence"/>
</dbReference>
<keyword evidence="1" id="KW-0732">Signal</keyword>
<dbReference type="PANTHER" id="PTHR31836">
    <property type="match status" value="1"/>
</dbReference>